<reference evidence="7 8" key="1">
    <citation type="journal article" date="2013" name="Genome Announc.">
        <title>Complete Genomic Sequence of 'Thermofilum adornatus' Strain 1910bT, a Hyperthermophilic Anaerobic Organotrophic Crenarchaeon.</title>
        <authorList>
            <person name="Dominova I.N."/>
            <person name="Kublanov I.V."/>
            <person name="Podosokorskaya O.A."/>
            <person name="Derbikova K.S."/>
            <person name="Patrushev M.V."/>
            <person name="Toshchakov S.V."/>
        </authorList>
    </citation>
    <scope>NUCLEOTIDE SEQUENCE [LARGE SCALE GENOMIC DNA]</scope>
    <source>
        <strain evidence="8">1910b</strain>
    </source>
</reference>
<evidence type="ECO:0000256" key="1">
    <source>
        <dbReference type="ARBA" id="ARBA00004141"/>
    </source>
</evidence>
<evidence type="ECO:0000256" key="4">
    <source>
        <dbReference type="ARBA" id="ARBA00023136"/>
    </source>
</evidence>
<organism evidence="7 8">
    <name type="scientific">Thermofilum adornatum</name>
    <dbReference type="NCBI Taxonomy" id="1365176"/>
    <lineage>
        <taxon>Archaea</taxon>
        <taxon>Thermoproteota</taxon>
        <taxon>Thermoprotei</taxon>
        <taxon>Thermofilales</taxon>
        <taxon>Thermofilaceae</taxon>
        <taxon>Thermofilum</taxon>
    </lineage>
</organism>
<dbReference type="SUPFAM" id="SSF161098">
    <property type="entry name" value="MetI-like"/>
    <property type="match status" value="1"/>
</dbReference>
<dbReference type="GO" id="GO:0055085">
    <property type="term" value="P:transmembrane transport"/>
    <property type="evidence" value="ECO:0007669"/>
    <property type="project" value="InterPro"/>
</dbReference>
<evidence type="ECO:0000256" key="3">
    <source>
        <dbReference type="ARBA" id="ARBA00022989"/>
    </source>
</evidence>
<name>S6A556_9CREN</name>
<keyword evidence="2 5" id="KW-0812">Transmembrane</keyword>
<evidence type="ECO:0000313" key="8">
    <source>
        <dbReference type="Proteomes" id="UP000015543"/>
    </source>
</evidence>
<dbReference type="PATRIC" id="fig|1365176.7.peg.331"/>
<dbReference type="PANTHER" id="PTHR43839:SF1">
    <property type="entry name" value="OPPC IN A BINDING PROTEIN-DEPENDENT TRANSPORT SYSTEM"/>
    <property type="match status" value="1"/>
</dbReference>
<feature type="transmembrane region" description="Helical" evidence="5">
    <location>
        <begin position="268"/>
        <end position="301"/>
    </location>
</feature>
<dbReference type="AlphaFoldDB" id="S6A556"/>
<dbReference type="Pfam" id="PF00528">
    <property type="entry name" value="BPD_transp_1"/>
    <property type="match status" value="1"/>
</dbReference>
<evidence type="ECO:0000313" key="7">
    <source>
        <dbReference type="EMBL" id="AGT34727.1"/>
    </source>
</evidence>
<accession>S6A556</accession>
<feature type="transmembrane region" description="Helical" evidence="5">
    <location>
        <begin position="336"/>
        <end position="353"/>
    </location>
</feature>
<dbReference type="PROSITE" id="PS50928">
    <property type="entry name" value="ABC_TM1"/>
    <property type="match status" value="1"/>
</dbReference>
<proteinExistence type="inferred from homology"/>
<dbReference type="EMBL" id="CP006646">
    <property type="protein sequence ID" value="AGT34727.1"/>
    <property type="molecule type" value="Genomic_DNA"/>
</dbReference>
<dbReference type="PANTHER" id="PTHR43839">
    <property type="entry name" value="OPPC IN A BINDING PROTEIN-DEPENDENT TRANSPORT SYSTEM"/>
    <property type="match status" value="1"/>
</dbReference>
<keyword evidence="3 5" id="KW-1133">Transmembrane helix</keyword>
<evidence type="ECO:0000256" key="5">
    <source>
        <dbReference type="RuleBase" id="RU363032"/>
    </source>
</evidence>
<keyword evidence="5" id="KW-0813">Transport</keyword>
<comment type="similarity">
    <text evidence="5">Belongs to the binding-protein-dependent transport system permease family.</text>
</comment>
<dbReference type="Gene3D" id="1.10.3720.10">
    <property type="entry name" value="MetI-like"/>
    <property type="match status" value="1"/>
</dbReference>
<sequence>MGGDMSKRMESGIKATIKELLTYKSGVLGIAILVFLIGLSIYAMVALPYDQAIKLWRGAEGIWLNNPRNALPEWWEIFVGKKLPRTIILDSKTATFGVSKAVTPVAGTNMKLVTINYLFEFNYDDFPSEMNIFFYAKYQKDPPLVKITLKKPGGDTIEFPRFALKAPNDTLYYSISNDVLNTLLSHYVSKYGKINISEKLSPLELTFGKDTAEGLEKGTLDVEKGVYRLTIEATCFGEDSDLDARVVVYGKVYGPAGTDHLRRPLEIALLWGTPIALAFGLTASLVTSLLQLIIATIGAWYGGIIDSAIQRITEIYLILPFLQFLILIAAFYKLDIWVILAAVIVLSIFGPNIKSTRALVLSLKEYPYIEAAKTYGASNLRIIFLYIIPKILPPIVPGLISAVPGYVFLEAALSFLGLGDPFLPTWGKILNDAQNAGALYRGYYYWVLEPSILLMLTAFAFAFLGFALDRIVNPRLREM</sequence>
<gene>
    <name evidence="7" type="ORF">N186_01660</name>
</gene>
<feature type="transmembrane region" description="Helical" evidence="5">
    <location>
        <begin position="443"/>
        <end position="468"/>
    </location>
</feature>
<keyword evidence="8" id="KW-1185">Reference proteome</keyword>
<feature type="domain" description="ABC transmembrane type-1" evidence="6">
    <location>
        <begin position="277"/>
        <end position="465"/>
    </location>
</feature>
<keyword evidence="4 5" id="KW-0472">Membrane</keyword>
<dbReference type="eggNOG" id="arCOG00749">
    <property type="taxonomic scope" value="Archaea"/>
</dbReference>
<dbReference type="InterPro" id="IPR035906">
    <property type="entry name" value="MetI-like_sf"/>
</dbReference>
<dbReference type="KEGG" id="thb:N186_01660"/>
<dbReference type="HOGENOM" id="CLU_028518_10_0_2"/>
<dbReference type="Proteomes" id="UP000015543">
    <property type="component" value="Chromosome"/>
</dbReference>
<evidence type="ECO:0000259" key="6">
    <source>
        <dbReference type="PROSITE" id="PS50928"/>
    </source>
</evidence>
<comment type="subcellular location">
    <subcellularLocation>
        <location evidence="5">Cell membrane</location>
        <topology evidence="5">Multi-pass membrane protein</topology>
    </subcellularLocation>
    <subcellularLocation>
        <location evidence="1">Membrane</location>
        <topology evidence="1">Multi-pass membrane protein</topology>
    </subcellularLocation>
</comment>
<evidence type="ECO:0000256" key="2">
    <source>
        <dbReference type="ARBA" id="ARBA00022692"/>
    </source>
</evidence>
<protein>
    <recommendedName>
        <fullName evidence="6">ABC transmembrane type-1 domain-containing protein</fullName>
    </recommendedName>
</protein>
<feature type="transmembrane region" description="Helical" evidence="5">
    <location>
        <begin position="313"/>
        <end position="330"/>
    </location>
</feature>
<feature type="transmembrane region" description="Helical" evidence="5">
    <location>
        <begin position="383"/>
        <end position="409"/>
    </location>
</feature>
<dbReference type="CDD" id="cd06261">
    <property type="entry name" value="TM_PBP2"/>
    <property type="match status" value="1"/>
</dbReference>
<dbReference type="GO" id="GO:0005886">
    <property type="term" value="C:plasma membrane"/>
    <property type="evidence" value="ECO:0007669"/>
    <property type="project" value="UniProtKB-SubCell"/>
</dbReference>
<dbReference type="InterPro" id="IPR000515">
    <property type="entry name" value="MetI-like"/>
</dbReference>
<feature type="transmembrane region" description="Helical" evidence="5">
    <location>
        <begin position="21"/>
        <end position="45"/>
    </location>
</feature>